<evidence type="ECO:0000313" key="2">
    <source>
        <dbReference type="EMBL" id="KAF2402398.1"/>
    </source>
</evidence>
<dbReference type="AlphaFoldDB" id="A0A6G1I276"/>
<gene>
    <name evidence="2" type="ORF">EJ06DRAFT_542136</name>
</gene>
<organism evidence="2 3">
    <name type="scientific">Trichodelitschia bisporula</name>
    <dbReference type="NCBI Taxonomy" id="703511"/>
    <lineage>
        <taxon>Eukaryota</taxon>
        <taxon>Fungi</taxon>
        <taxon>Dikarya</taxon>
        <taxon>Ascomycota</taxon>
        <taxon>Pezizomycotina</taxon>
        <taxon>Dothideomycetes</taxon>
        <taxon>Dothideomycetes incertae sedis</taxon>
        <taxon>Phaeotrichales</taxon>
        <taxon>Phaeotrichaceae</taxon>
        <taxon>Trichodelitschia</taxon>
    </lineage>
</organism>
<dbReference type="EMBL" id="ML996691">
    <property type="protein sequence ID" value="KAF2402398.1"/>
    <property type="molecule type" value="Genomic_DNA"/>
</dbReference>
<dbReference type="Proteomes" id="UP000799640">
    <property type="component" value="Unassembled WGS sequence"/>
</dbReference>
<keyword evidence="3" id="KW-1185">Reference proteome</keyword>
<name>A0A6G1I276_9PEZI</name>
<evidence type="ECO:0000313" key="3">
    <source>
        <dbReference type="Proteomes" id="UP000799640"/>
    </source>
</evidence>
<protein>
    <submittedName>
        <fullName evidence="2">Uncharacterized protein</fullName>
    </submittedName>
</protein>
<feature type="region of interest" description="Disordered" evidence="1">
    <location>
        <begin position="17"/>
        <end position="38"/>
    </location>
</feature>
<dbReference type="OrthoDB" id="46529at2759"/>
<proteinExistence type="predicted"/>
<accession>A0A6G1I276</accession>
<feature type="compositionally biased region" description="Acidic residues" evidence="1">
    <location>
        <begin position="17"/>
        <end position="27"/>
    </location>
</feature>
<sequence length="255" mass="28187">MAHCVACQLPLMVEVESDSDSGSDVEMGESSASTARHGAETVPDDVHLQCGCHYHWQCLIDAYEQAECPNCGRTLWSTSDEGTNQVLCNLNNEGGLQENLDILPLLAEEAYLRHNPRERKAHAFIEFCREGDIDAVIGMLQDDDGDEVSMQDGQLDILRYQDPLGNMQSGLHAAVTAESREIVWLLLLIASELELEKFPTEVLQQANVLGVERPDQRGKVDIRKLRDIEGRSAEDVAVELGGVWMGWQGTGRLVA</sequence>
<evidence type="ECO:0000256" key="1">
    <source>
        <dbReference type="SAM" id="MobiDB-lite"/>
    </source>
</evidence>
<reference evidence="2" key="1">
    <citation type="journal article" date="2020" name="Stud. Mycol.">
        <title>101 Dothideomycetes genomes: a test case for predicting lifestyles and emergence of pathogens.</title>
        <authorList>
            <person name="Haridas S."/>
            <person name="Albert R."/>
            <person name="Binder M."/>
            <person name="Bloem J."/>
            <person name="Labutti K."/>
            <person name="Salamov A."/>
            <person name="Andreopoulos B."/>
            <person name="Baker S."/>
            <person name="Barry K."/>
            <person name="Bills G."/>
            <person name="Bluhm B."/>
            <person name="Cannon C."/>
            <person name="Castanera R."/>
            <person name="Culley D."/>
            <person name="Daum C."/>
            <person name="Ezra D."/>
            <person name="Gonzalez J."/>
            <person name="Henrissat B."/>
            <person name="Kuo A."/>
            <person name="Liang C."/>
            <person name="Lipzen A."/>
            <person name="Lutzoni F."/>
            <person name="Magnuson J."/>
            <person name="Mondo S."/>
            <person name="Nolan M."/>
            <person name="Ohm R."/>
            <person name="Pangilinan J."/>
            <person name="Park H.-J."/>
            <person name="Ramirez L."/>
            <person name="Alfaro M."/>
            <person name="Sun H."/>
            <person name="Tritt A."/>
            <person name="Yoshinaga Y."/>
            <person name="Zwiers L.-H."/>
            <person name="Turgeon B."/>
            <person name="Goodwin S."/>
            <person name="Spatafora J."/>
            <person name="Crous P."/>
            <person name="Grigoriev I."/>
        </authorList>
    </citation>
    <scope>NUCLEOTIDE SEQUENCE</scope>
    <source>
        <strain evidence="2">CBS 262.69</strain>
    </source>
</reference>